<gene>
    <name evidence="2" type="ORF">PHAECO_LOCUS11413</name>
</gene>
<evidence type="ECO:0000313" key="2">
    <source>
        <dbReference type="EMBL" id="CAG9823863.1"/>
    </source>
</evidence>
<reference evidence="2" key="2">
    <citation type="submission" date="2022-10" db="EMBL/GenBank/DDBJ databases">
        <authorList>
            <consortium name="ENA_rothamsted_submissions"/>
            <consortium name="culmorum"/>
            <person name="King R."/>
        </authorList>
    </citation>
    <scope>NUCLEOTIDE SEQUENCE</scope>
</reference>
<protein>
    <submittedName>
        <fullName evidence="2">Uncharacterized protein</fullName>
    </submittedName>
</protein>
<evidence type="ECO:0000313" key="3">
    <source>
        <dbReference type="Proteomes" id="UP001153737"/>
    </source>
</evidence>
<sequence length="246" mass="28557">MVLTREIREEIESAVGHAVNKCIKHDSFIKTIVSNVTEAVVKTMEKKLSQLEVAVADLQNNYTELKSDYENKMETMETKIRQLESQKNKTEENMDRMDQESRRTNLRIFSFKENQQENTREEVIKLLNSKMALNLTTRDIELCYRVGKRIDNKNRGIFLKLKSYETKEGIYSKKKLLKGTGVAIREDLTSVRVEVLNTCIEKFGLKNVWTGNGKIYLNTDNRVTIIKTKKDCIDLLKGRRITGNKL</sequence>
<name>A0A9N9SJ58_PHACE</name>
<dbReference type="AlphaFoldDB" id="A0A9N9SJ58"/>
<keyword evidence="3" id="KW-1185">Reference proteome</keyword>
<keyword evidence="1" id="KW-0175">Coiled coil</keyword>
<feature type="coiled-coil region" evidence="1">
    <location>
        <begin position="41"/>
        <end position="107"/>
    </location>
</feature>
<dbReference type="Proteomes" id="UP001153737">
    <property type="component" value="Chromosome 7"/>
</dbReference>
<dbReference type="EMBL" id="OU896713">
    <property type="protein sequence ID" value="CAG9823863.1"/>
    <property type="molecule type" value="Genomic_DNA"/>
</dbReference>
<organism evidence="2 3">
    <name type="scientific">Phaedon cochleariae</name>
    <name type="common">Mustard beetle</name>
    <dbReference type="NCBI Taxonomy" id="80249"/>
    <lineage>
        <taxon>Eukaryota</taxon>
        <taxon>Metazoa</taxon>
        <taxon>Ecdysozoa</taxon>
        <taxon>Arthropoda</taxon>
        <taxon>Hexapoda</taxon>
        <taxon>Insecta</taxon>
        <taxon>Pterygota</taxon>
        <taxon>Neoptera</taxon>
        <taxon>Endopterygota</taxon>
        <taxon>Coleoptera</taxon>
        <taxon>Polyphaga</taxon>
        <taxon>Cucujiformia</taxon>
        <taxon>Chrysomeloidea</taxon>
        <taxon>Chrysomelidae</taxon>
        <taxon>Chrysomelinae</taxon>
        <taxon>Chrysomelini</taxon>
        <taxon>Phaedon</taxon>
    </lineage>
</organism>
<proteinExistence type="predicted"/>
<dbReference type="Gene3D" id="3.30.70.1820">
    <property type="entry name" value="L1 transposable element, RRM domain"/>
    <property type="match status" value="1"/>
</dbReference>
<reference evidence="2" key="1">
    <citation type="submission" date="2022-01" db="EMBL/GenBank/DDBJ databases">
        <authorList>
            <person name="King R."/>
        </authorList>
    </citation>
    <scope>NUCLEOTIDE SEQUENCE</scope>
</reference>
<evidence type="ECO:0000256" key="1">
    <source>
        <dbReference type="SAM" id="Coils"/>
    </source>
</evidence>
<dbReference type="OrthoDB" id="6771337at2759"/>
<accession>A0A9N9SJ58</accession>